<comment type="caution">
    <text evidence="1">The sequence shown here is derived from an EMBL/GenBank/DDBJ whole genome shotgun (WGS) entry which is preliminary data.</text>
</comment>
<organism evidence="1 2">
    <name type="scientific">Recurvomyces mirabilis</name>
    <dbReference type="NCBI Taxonomy" id="574656"/>
    <lineage>
        <taxon>Eukaryota</taxon>
        <taxon>Fungi</taxon>
        <taxon>Dikarya</taxon>
        <taxon>Ascomycota</taxon>
        <taxon>Pezizomycotina</taxon>
        <taxon>Dothideomycetes</taxon>
        <taxon>Dothideomycetidae</taxon>
        <taxon>Mycosphaerellales</taxon>
        <taxon>Teratosphaeriaceae</taxon>
        <taxon>Recurvomyces</taxon>
    </lineage>
</organism>
<proteinExistence type="predicted"/>
<gene>
    <name evidence="1" type="ORF">LTR78_002493</name>
</gene>
<protein>
    <submittedName>
        <fullName evidence="1">Uncharacterized protein</fullName>
    </submittedName>
</protein>
<name>A0AAE0WTR2_9PEZI</name>
<accession>A0AAE0WTR2</accession>
<reference evidence="1" key="1">
    <citation type="submission" date="2023-07" db="EMBL/GenBank/DDBJ databases">
        <title>Black Yeasts Isolated from many extreme environments.</title>
        <authorList>
            <person name="Coleine C."/>
            <person name="Stajich J.E."/>
            <person name="Selbmann L."/>
        </authorList>
    </citation>
    <scope>NUCLEOTIDE SEQUENCE</scope>
    <source>
        <strain evidence="1">CCFEE 5485</strain>
    </source>
</reference>
<dbReference type="Proteomes" id="UP001274830">
    <property type="component" value="Unassembled WGS sequence"/>
</dbReference>
<evidence type="ECO:0000313" key="1">
    <source>
        <dbReference type="EMBL" id="KAK3677643.1"/>
    </source>
</evidence>
<evidence type="ECO:0000313" key="2">
    <source>
        <dbReference type="Proteomes" id="UP001274830"/>
    </source>
</evidence>
<keyword evidence="2" id="KW-1185">Reference proteome</keyword>
<dbReference type="AlphaFoldDB" id="A0AAE0WTR2"/>
<sequence>MQVAQQRRIEASPLGPAASLTFLVYVNVQSRRARKSTPCTFIGDGFPDQHYCSKPHKRSSPFDSLTSGLSSDAPVVRQDWKRALRKGKELYDLMGDLAATQSHWDSYERLEKYGWDKTVASQPEFPKGMDSALSVEQIGSILESATEQFEEVTWSHLSRSAAKDDENRVSKPYSPTRAHYRALYCPRSGAIVSQDSISPKVAVEAEYKRRYRGGTVVPLGHQSDILARKYAHFVKCVDGKPSNLRCFFRSHVGNTTTNNVLFRALEEGDSHSGPPKWLGREFPPGASAGKGILGTPNGRGVALMLATRRAEFGLKTVRTVRIFDDEISDEQRKEYQKHSRPSLIFEIMEWIPPRAHNTQAMARETGGSTVYRARL</sequence>
<dbReference type="EMBL" id="JAUTXT010000006">
    <property type="protein sequence ID" value="KAK3677643.1"/>
    <property type="molecule type" value="Genomic_DNA"/>
</dbReference>